<sequence>MDFNTVPAKQLGDYIGKYSTIIIDLRDEDEYDSGHVPTAVNIPYDNLDQYKHKLSNFNEIILYCDRGSSSLLASRKLSKLGYNVVNIYGGFHAYRGDISKEKNAPINLD</sequence>
<dbReference type="GO" id="GO:0016740">
    <property type="term" value="F:transferase activity"/>
    <property type="evidence" value="ECO:0007669"/>
    <property type="project" value="UniProtKB-KW"/>
</dbReference>
<keyword evidence="3" id="KW-1185">Reference proteome</keyword>
<comment type="caution">
    <text evidence="2">The sequence shown here is derived from an EMBL/GenBank/DDBJ whole genome shotgun (WGS) entry which is preliminary data.</text>
</comment>
<accession>A0A3N1XQ16</accession>
<dbReference type="Pfam" id="PF00581">
    <property type="entry name" value="Rhodanese"/>
    <property type="match status" value="1"/>
</dbReference>
<dbReference type="PROSITE" id="PS50206">
    <property type="entry name" value="RHODANESE_3"/>
    <property type="match status" value="1"/>
</dbReference>
<dbReference type="InterPro" id="IPR001763">
    <property type="entry name" value="Rhodanese-like_dom"/>
</dbReference>
<dbReference type="OrthoDB" id="9800872at2"/>
<reference evidence="2 3" key="1">
    <citation type="submission" date="2018-11" db="EMBL/GenBank/DDBJ databases">
        <title>Genomic Encyclopedia of Type Strains, Phase IV (KMG-IV): sequencing the most valuable type-strain genomes for metagenomic binning, comparative biology and taxonomic classification.</title>
        <authorList>
            <person name="Goeker M."/>
        </authorList>
    </citation>
    <scope>NUCLEOTIDE SEQUENCE [LARGE SCALE GENOMIC DNA]</scope>
    <source>
        <strain evidence="2 3">DSM 26537</strain>
    </source>
</reference>
<dbReference type="InterPro" id="IPR036873">
    <property type="entry name" value="Rhodanese-like_dom_sf"/>
</dbReference>
<evidence type="ECO:0000259" key="1">
    <source>
        <dbReference type="PROSITE" id="PS50206"/>
    </source>
</evidence>
<dbReference type="Proteomes" id="UP000273083">
    <property type="component" value="Unassembled WGS sequence"/>
</dbReference>
<dbReference type="CDD" id="cd00158">
    <property type="entry name" value="RHOD"/>
    <property type="match status" value="1"/>
</dbReference>
<dbReference type="InterPro" id="IPR050229">
    <property type="entry name" value="GlpE_sulfurtransferase"/>
</dbReference>
<keyword evidence="2" id="KW-0808">Transferase</keyword>
<gene>
    <name evidence="2" type="ORF">EDD66_104341</name>
</gene>
<dbReference type="PANTHER" id="PTHR43031">
    <property type="entry name" value="FAD-DEPENDENT OXIDOREDUCTASE"/>
    <property type="match status" value="1"/>
</dbReference>
<dbReference type="Gene3D" id="3.40.250.10">
    <property type="entry name" value="Rhodanese-like domain"/>
    <property type="match status" value="1"/>
</dbReference>
<dbReference type="SUPFAM" id="SSF52821">
    <property type="entry name" value="Rhodanese/Cell cycle control phosphatase"/>
    <property type="match status" value="1"/>
</dbReference>
<evidence type="ECO:0000313" key="2">
    <source>
        <dbReference type="EMBL" id="ROR28745.1"/>
    </source>
</evidence>
<organism evidence="2 3">
    <name type="scientific">Mobilisporobacter senegalensis</name>
    <dbReference type="NCBI Taxonomy" id="1329262"/>
    <lineage>
        <taxon>Bacteria</taxon>
        <taxon>Bacillati</taxon>
        <taxon>Bacillota</taxon>
        <taxon>Clostridia</taxon>
        <taxon>Lachnospirales</taxon>
        <taxon>Lachnospiraceae</taxon>
        <taxon>Mobilisporobacter</taxon>
    </lineage>
</organism>
<dbReference type="RefSeq" id="WP_123609238.1">
    <property type="nucleotide sequence ID" value="NZ_RJVG01000004.1"/>
</dbReference>
<dbReference type="SMART" id="SM00450">
    <property type="entry name" value="RHOD"/>
    <property type="match status" value="1"/>
</dbReference>
<dbReference type="AlphaFoldDB" id="A0A3N1XQ16"/>
<protein>
    <submittedName>
        <fullName evidence="2">Rhodanese-related sulfurtransferase</fullName>
    </submittedName>
</protein>
<dbReference type="EMBL" id="RJVG01000004">
    <property type="protein sequence ID" value="ROR28745.1"/>
    <property type="molecule type" value="Genomic_DNA"/>
</dbReference>
<dbReference type="PANTHER" id="PTHR43031:SF16">
    <property type="entry name" value="OXIDOREDUCTASE"/>
    <property type="match status" value="1"/>
</dbReference>
<name>A0A3N1XQ16_9FIRM</name>
<feature type="domain" description="Rhodanese" evidence="1">
    <location>
        <begin position="16"/>
        <end position="99"/>
    </location>
</feature>
<evidence type="ECO:0000313" key="3">
    <source>
        <dbReference type="Proteomes" id="UP000273083"/>
    </source>
</evidence>
<proteinExistence type="predicted"/>